<organism evidence="2 3">
    <name type="scientific">Halohasta litchfieldiae</name>
    <dbReference type="NCBI Taxonomy" id="1073996"/>
    <lineage>
        <taxon>Archaea</taxon>
        <taxon>Methanobacteriati</taxon>
        <taxon>Methanobacteriota</taxon>
        <taxon>Stenosarchaea group</taxon>
        <taxon>Halobacteria</taxon>
        <taxon>Halobacteriales</taxon>
        <taxon>Haloferacaceae</taxon>
        <taxon>Halohasta</taxon>
    </lineage>
</organism>
<dbReference type="Gene3D" id="2.160.20.10">
    <property type="entry name" value="Single-stranded right-handed beta-helix, Pectin lyase-like"/>
    <property type="match status" value="1"/>
</dbReference>
<gene>
    <name evidence="2" type="ORF">SAMN05444271_11665</name>
</gene>
<dbReference type="InterPro" id="IPR011050">
    <property type="entry name" value="Pectin_lyase_fold/virulence"/>
</dbReference>
<dbReference type="GeneID" id="35003025"/>
<dbReference type="OrthoDB" id="202667at2157"/>
<dbReference type="InterPro" id="IPR006311">
    <property type="entry name" value="TAT_signal"/>
</dbReference>
<dbReference type="SUPFAM" id="SSF51126">
    <property type="entry name" value="Pectin lyase-like"/>
    <property type="match status" value="1"/>
</dbReference>
<evidence type="ECO:0000313" key="3">
    <source>
        <dbReference type="Proteomes" id="UP000198888"/>
    </source>
</evidence>
<accession>A0A1H6VBV5</accession>
<dbReference type="Pfam" id="PF13229">
    <property type="entry name" value="Beta_helix"/>
    <property type="match status" value="1"/>
</dbReference>
<dbReference type="InterPro" id="IPR012334">
    <property type="entry name" value="Pectin_lyas_fold"/>
</dbReference>
<evidence type="ECO:0000313" key="2">
    <source>
        <dbReference type="EMBL" id="SEJ02063.1"/>
    </source>
</evidence>
<accession>A0A2H4Q3R0</accession>
<dbReference type="Proteomes" id="UP000198888">
    <property type="component" value="Unassembled WGS sequence"/>
</dbReference>
<sequence length="372" mass="39542">MVLHQSEDGAGDSSGRSRRSYLRLLGGLAAVGSLGTPAAATPATVDLGEQGLTTGELIDPYLNEQFVDGATVHIPAGSYEWDGEGFEGATENAAVVGQGDVSLELTGDSFRNNVRAESGTVELRNFTVRGKPSEKSHFRLETDEGATVIVDSLSFPDGAVDESECRPFYVPRDHAGTVDIRNCSFSGFSDNGIYASSPGYDDGEDGRVLIENCVAHNTNIAAIRVGSSGSVVRNCLIVNDGPAPKSETEQRNMRGIRVRNPGDDIRIEDCEIIMRHDAAGAPIQIHEEAEGGSGVIRNVTIRNDTESESIDVGEDAAADWEDSDIEIMGTGDLSYPEAFESVCVGEGCEQPATNVDARKSEILSAEITPSLR</sequence>
<dbReference type="RefSeq" id="WP_089672946.1">
    <property type="nucleotide sequence ID" value="NZ_CP024845.1"/>
</dbReference>
<evidence type="ECO:0000259" key="1">
    <source>
        <dbReference type="Pfam" id="PF13229"/>
    </source>
</evidence>
<dbReference type="AlphaFoldDB" id="A0A1H6VBV5"/>
<dbReference type="InterPro" id="IPR006626">
    <property type="entry name" value="PbH1"/>
</dbReference>
<dbReference type="PROSITE" id="PS51318">
    <property type="entry name" value="TAT"/>
    <property type="match status" value="1"/>
</dbReference>
<keyword evidence="3" id="KW-1185">Reference proteome</keyword>
<proteinExistence type="predicted"/>
<dbReference type="InterPro" id="IPR039448">
    <property type="entry name" value="Beta_helix"/>
</dbReference>
<reference evidence="2 3" key="1">
    <citation type="submission" date="2016-10" db="EMBL/GenBank/DDBJ databases">
        <authorList>
            <person name="de Groot N.N."/>
        </authorList>
    </citation>
    <scope>NUCLEOTIDE SEQUENCE [LARGE SCALE GENOMIC DNA]</scope>
    <source>
        <strain evidence="2 3">DSM 22187</strain>
    </source>
</reference>
<dbReference type="STRING" id="1073996.SAMN05444271_11665"/>
<protein>
    <submittedName>
        <fullName evidence="2">Right handed beta helix region</fullName>
    </submittedName>
</protein>
<dbReference type="SMART" id="SM00710">
    <property type="entry name" value="PbH1"/>
    <property type="match status" value="4"/>
</dbReference>
<dbReference type="EMBL" id="FNYR01000016">
    <property type="protein sequence ID" value="SEJ02063.1"/>
    <property type="molecule type" value="Genomic_DNA"/>
</dbReference>
<feature type="domain" description="Right handed beta helix" evidence="1">
    <location>
        <begin position="175"/>
        <end position="305"/>
    </location>
</feature>
<dbReference type="KEGG" id="hae:halTADL_2245"/>
<name>A0A1H6VBV5_9EURY</name>